<evidence type="ECO:0000313" key="1">
    <source>
        <dbReference type="EMBL" id="MFD1992099.1"/>
    </source>
</evidence>
<dbReference type="RefSeq" id="WP_379284103.1">
    <property type="nucleotide sequence ID" value="NZ_JBHUGF010000011.1"/>
</dbReference>
<reference evidence="2" key="1">
    <citation type="journal article" date="2019" name="Int. J. Syst. Evol. Microbiol.">
        <title>The Global Catalogue of Microorganisms (GCM) 10K type strain sequencing project: providing services to taxonomists for standard genome sequencing and annotation.</title>
        <authorList>
            <consortium name="The Broad Institute Genomics Platform"/>
            <consortium name="The Broad Institute Genome Sequencing Center for Infectious Disease"/>
            <person name="Wu L."/>
            <person name="Ma J."/>
        </authorList>
    </citation>
    <scope>NUCLEOTIDE SEQUENCE [LARGE SCALE GENOMIC DNA]</scope>
    <source>
        <strain evidence="2">CGMCC 1.15067</strain>
    </source>
</reference>
<proteinExistence type="predicted"/>
<sequence length="42" mass="5249">MSIDDLKQWITEQEVEKRTLQGFWLNLNDYQKEDPDEFNHFF</sequence>
<dbReference type="Proteomes" id="UP001597403">
    <property type="component" value="Unassembled WGS sequence"/>
</dbReference>
<keyword evidence="2" id="KW-1185">Reference proteome</keyword>
<dbReference type="EMBL" id="JBHUGF010000011">
    <property type="protein sequence ID" value="MFD1992099.1"/>
    <property type="molecule type" value="Genomic_DNA"/>
</dbReference>
<comment type="caution">
    <text evidence="1">The sequence shown here is derived from an EMBL/GenBank/DDBJ whole genome shotgun (WGS) entry which is preliminary data.</text>
</comment>
<organism evidence="1 2">
    <name type="scientific">Paenibacillus nicotianae</name>
    <dbReference type="NCBI Taxonomy" id="1526551"/>
    <lineage>
        <taxon>Bacteria</taxon>
        <taxon>Bacillati</taxon>
        <taxon>Bacillota</taxon>
        <taxon>Bacilli</taxon>
        <taxon>Bacillales</taxon>
        <taxon>Paenibacillaceae</taxon>
        <taxon>Paenibacillus</taxon>
    </lineage>
</organism>
<name>A0ABW4V3E2_9BACL</name>
<evidence type="ECO:0000313" key="2">
    <source>
        <dbReference type="Proteomes" id="UP001597403"/>
    </source>
</evidence>
<gene>
    <name evidence="1" type="ORF">ACFSGI_19210</name>
</gene>
<accession>A0ABW4V3E2</accession>
<protein>
    <submittedName>
        <fullName evidence="1">Uncharacterized protein</fullName>
    </submittedName>
</protein>